<keyword evidence="2" id="KW-0547">Nucleotide-binding</keyword>
<evidence type="ECO:0000313" key="11">
    <source>
        <dbReference type="EMBL" id="QDT71846.1"/>
    </source>
</evidence>
<evidence type="ECO:0000256" key="2">
    <source>
        <dbReference type="ARBA" id="ARBA00022741"/>
    </source>
</evidence>
<dbReference type="InterPro" id="IPR018485">
    <property type="entry name" value="FGGY_C"/>
</dbReference>
<dbReference type="OrthoDB" id="9805576at2"/>
<dbReference type="RefSeq" id="WP_145431425.1">
    <property type="nucleotide sequence ID" value="NZ_CP036339.1"/>
</dbReference>
<dbReference type="PANTHER" id="PTHR43435">
    <property type="entry name" value="RIBULOKINASE"/>
    <property type="match status" value="1"/>
</dbReference>
<keyword evidence="3 8" id="KW-0418">Kinase</keyword>
<dbReference type="EMBL" id="CP036339">
    <property type="protein sequence ID" value="QDT71846.1"/>
    <property type="molecule type" value="Genomic_DNA"/>
</dbReference>
<dbReference type="AlphaFoldDB" id="A0A517TU00"/>
<evidence type="ECO:0000256" key="5">
    <source>
        <dbReference type="ARBA" id="ARBA00022935"/>
    </source>
</evidence>
<keyword evidence="6 8" id="KW-0119">Carbohydrate metabolism</keyword>
<dbReference type="PIRSF" id="PIRSF000538">
    <property type="entry name" value="GlpK"/>
    <property type="match status" value="1"/>
</dbReference>
<reference evidence="11 12" key="1">
    <citation type="submission" date="2019-02" db="EMBL/GenBank/DDBJ databases">
        <title>Deep-cultivation of Planctomycetes and their phenomic and genomic characterization uncovers novel biology.</title>
        <authorList>
            <person name="Wiegand S."/>
            <person name="Jogler M."/>
            <person name="Boedeker C."/>
            <person name="Pinto D."/>
            <person name="Vollmers J."/>
            <person name="Rivas-Marin E."/>
            <person name="Kohn T."/>
            <person name="Peeters S.H."/>
            <person name="Heuer A."/>
            <person name="Rast P."/>
            <person name="Oberbeckmann S."/>
            <person name="Bunk B."/>
            <person name="Jeske O."/>
            <person name="Meyerdierks A."/>
            <person name="Storesund J.E."/>
            <person name="Kallscheuer N."/>
            <person name="Luecker S."/>
            <person name="Lage O.M."/>
            <person name="Pohl T."/>
            <person name="Merkel B.J."/>
            <person name="Hornburger P."/>
            <person name="Mueller R.-W."/>
            <person name="Bruemmer F."/>
            <person name="Labrenz M."/>
            <person name="Spormann A.M."/>
            <person name="Op den Camp H."/>
            <person name="Overmann J."/>
            <person name="Amann R."/>
            <person name="Jetten M.S.M."/>
            <person name="Mascher T."/>
            <person name="Medema M.H."/>
            <person name="Devos D.P."/>
            <person name="Kaster A.-K."/>
            <person name="Ovreas L."/>
            <person name="Rohde M."/>
            <person name="Galperin M.Y."/>
            <person name="Jogler C."/>
        </authorList>
    </citation>
    <scope>NUCLEOTIDE SEQUENCE [LARGE SCALE GENOMIC DNA]</scope>
    <source>
        <strain evidence="11 12">I41</strain>
    </source>
</reference>
<evidence type="ECO:0000259" key="10">
    <source>
        <dbReference type="Pfam" id="PF02782"/>
    </source>
</evidence>
<dbReference type="SUPFAM" id="SSF53067">
    <property type="entry name" value="Actin-like ATPase domain"/>
    <property type="match status" value="2"/>
</dbReference>
<evidence type="ECO:0000256" key="1">
    <source>
        <dbReference type="ARBA" id="ARBA00022679"/>
    </source>
</evidence>
<comment type="catalytic activity">
    <reaction evidence="8">
        <text>L-ribulose + ATP = L-ribulose 5-phosphate + ADP + H(+)</text>
        <dbReference type="Rhea" id="RHEA:22072"/>
        <dbReference type="ChEBI" id="CHEBI:15378"/>
        <dbReference type="ChEBI" id="CHEBI:16880"/>
        <dbReference type="ChEBI" id="CHEBI:30616"/>
        <dbReference type="ChEBI" id="CHEBI:58226"/>
        <dbReference type="ChEBI" id="CHEBI:456216"/>
        <dbReference type="EC" id="2.7.1.16"/>
    </reaction>
</comment>
<dbReference type="PANTHER" id="PTHR43435:SF4">
    <property type="entry name" value="FGGY CARBOHYDRATE KINASE DOMAIN-CONTAINING PROTEIN"/>
    <property type="match status" value="1"/>
</dbReference>
<dbReference type="NCBIfam" id="NF003154">
    <property type="entry name" value="PRK04123.1"/>
    <property type="match status" value="1"/>
</dbReference>
<feature type="domain" description="Carbohydrate kinase FGGY N-terminal" evidence="9">
    <location>
        <begin position="6"/>
        <end position="283"/>
    </location>
</feature>
<dbReference type="UniPathway" id="UPA00145">
    <property type="reaction ID" value="UER00566"/>
</dbReference>
<dbReference type="KEGG" id="llh:I41_10070"/>
<dbReference type="Gene3D" id="3.30.420.40">
    <property type="match status" value="2"/>
</dbReference>
<dbReference type="InterPro" id="IPR043129">
    <property type="entry name" value="ATPase_NBD"/>
</dbReference>
<accession>A0A517TU00</accession>
<dbReference type="GO" id="GO:0005737">
    <property type="term" value="C:cytoplasm"/>
    <property type="evidence" value="ECO:0007669"/>
    <property type="project" value="TreeGrafter"/>
</dbReference>
<proteinExistence type="inferred from homology"/>
<dbReference type="GO" id="GO:0005524">
    <property type="term" value="F:ATP binding"/>
    <property type="evidence" value="ECO:0007669"/>
    <property type="project" value="UniProtKB-UniRule"/>
</dbReference>
<dbReference type="InterPro" id="IPR018484">
    <property type="entry name" value="FGGY_N"/>
</dbReference>
<dbReference type="GO" id="GO:0019150">
    <property type="term" value="F:D-ribulokinase activity"/>
    <property type="evidence" value="ECO:0007669"/>
    <property type="project" value="TreeGrafter"/>
</dbReference>
<evidence type="ECO:0000256" key="3">
    <source>
        <dbReference type="ARBA" id="ARBA00022777"/>
    </source>
</evidence>
<feature type="domain" description="Carbohydrate kinase FGGY C-terminal" evidence="10">
    <location>
        <begin position="293"/>
        <end position="486"/>
    </location>
</feature>
<keyword evidence="12" id="KW-1185">Reference proteome</keyword>
<organism evidence="11 12">
    <name type="scientific">Lacipirellula limnantheis</name>
    <dbReference type="NCBI Taxonomy" id="2528024"/>
    <lineage>
        <taxon>Bacteria</taxon>
        <taxon>Pseudomonadati</taxon>
        <taxon>Planctomycetota</taxon>
        <taxon>Planctomycetia</taxon>
        <taxon>Pirellulales</taxon>
        <taxon>Lacipirellulaceae</taxon>
        <taxon>Lacipirellula</taxon>
    </lineage>
</organism>
<evidence type="ECO:0000313" key="12">
    <source>
        <dbReference type="Proteomes" id="UP000317909"/>
    </source>
</evidence>
<dbReference type="Proteomes" id="UP000317909">
    <property type="component" value="Chromosome"/>
</dbReference>
<dbReference type="InterPro" id="IPR000577">
    <property type="entry name" value="Carb_kinase_FGGY"/>
</dbReference>
<dbReference type="NCBIfam" id="TIGR01234">
    <property type="entry name" value="L-ribulokinase"/>
    <property type="match status" value="1"/>
</dbReference>
<dbReference type="GO" id="GO:0008741">
    <property type="term" value="F:ribulokinase activity"/>
    <property type="evidence" value="ECO:0007669"/>
    <property type="project" value="UniProtKB-UniRule"/>
</dbReference>
<evidence type="ECO:0000256" key="8">
    <source>
        <dbReference type="RuleBase" id="RU003455"/>
    </source>
</evidence>
<protein>
    <recommendedName>
        <fullName evidence="7 8">Ribulokinase</fullName>
        <ecNumber evidence="7 8">2.7.1.16</ecNumber>
    </recommendedName>
</protein>
<evidence type="ECO:0000256" key="6">
    <source>
        <dbReference type="ARBA" id="ARBA00023277"/>
    </source>
</evidence>
<dbReference type="GO" id="GO:0019569">
    <property type="term" value="P:L-arabinose catabolic process to D-xylulose 5-phosphate"/>
    <property type="evidence" value="ECO:0007669"/>
    <property type="project" value="UniProtKB-UniPathway"/>
</dbReference>
<comment type="pathway">
    <text evidence="8">Carbohydrate degradation; L-arabinose degradation via L-ribulose; D-xylulose 5-phosphate from L-arabinose (bacterial route): step 2/3.</text>
</comment>
<evidence type="ECO:0000259" key="9">
    <source>
        <dbReference type="Pfam" id="PF00370"/>
    </source>
</evidence>
<dbReference type="Pfam" id="PF02782">
    <property type="entry name" value="FGGY_C"/>
    <property type="match status" value="1"/>
</dbReference>
<dbReference type="InterPro" id="IPR005929">
    <property type="entry name" value="Ribulokinase"/>
</dbReference>
<keyword evidence="4" id="KW-0067">ATP-binding</keyword>
<keyword evidence="5 8" id="KW-0054">Arabinose catabolism</keyword>
<gene>
    <name evidence="11" type="primary">araB</name>
    <name evidence="11" type="ORF">I41_10070</name>
</gene>
<evidence type="ECO:0000256" key="7">
    <source>
        <dbReference type="NCBIfam" id="TIGR01234"/>
    </source>
</evidence>
<comment type="similarity">
    <text evidence="8">Belongs to the ribulokinase family.</text>
</comment>
<name>A0A517TU00_9BACT</name>
<dbReference type="CDD" id="cd07781">
    <property type="entry name" value="ASKHA_NBD_FGGY_L-RBK"/>
    <property type="match status" value="1"/>
</dbReference>
<keyword evidence="1 8" id="KW-0808">Transferase</keyword>
<sequence length="561" mass="58665">MAQQFAIGVDYGTNSVRALVVDLADGAEIATEVYDYCHGDAGVLVDAADPNLARQSPADYIEGFHAAVAGAVAKATQAAGFDPKHVVGIGVDTTGSTPIPVNAAGTPLALLDEFQDELAAQAWLWKDHTAYSEAQEITAKARDGGYPYLAKCGGAYSSEWYWSKIAHCLRTAPRVAQAAASWVELADYVPAYITGNQHPAKLARSICASGHKAMYHDAWGGLPSAEFLESVEPGLSRFRYDAKAVPSNKPAGRLCESVARQVGLPAGIPVAVGAFDAHMGAVGSGCGVGTLVKIMGTSTCDCMVAPLAQPLPDVPGLCGIVPESIVPGMYGLEAGQSAVGDNFNWFVKHLAPAEFGAGAEAHAALTAAAAKLRPGESGLLALDWNNGNRCVLTDPLLTGLLIGQTLYTTAPEIYRALIEATAFGALKIISRLEEYGVGVSEVIVCGGIAEKNPLVMQIYADVTNRPMKISRSGQTCALGAAIFGAVVGGAYPTVEAAQAKMTGVKSTIYSPISTQAATYAKLYALYQMLHDAFGTTDFHGSLSQVMKDLIAIRHDARRGAR</sequence>
<dbReference type="Pfam" id="PF00370">
    <property type="entry name" value="FGGY_N"/>
    <property type="match status" value="1"/>
</dbReference>
<evidence type="ECO:0000256" key="4">
    <source>
        <dbReference type="ARBA" id="ARBA00022840"/>
    </source>
</evidence>
<dbReference type="EC" id="2.7.1.16" evidence="7 8"/>